<dbReference type="GO" id="GO:0022857">
    <property type="term" value="F:transmembrane transporter activity"/>
    <property type="evidence" value="ECO:0007669"/>
    <property type="project" value="InterPro"/>
</dbReference>
<dbReference type="AlphaFoldDB" id="A0A1F6BDK6"/>
<dbReference type="STRING" id="1798401.A2363_02045"/>
<protein>
    <recommendedName>
        <fullName evidence="6">Major facilitator superfamily (MFS) profile domain-containing protein</fullName>
    </recommendedName>
</protein>
<feature type="transmembrane region" description="Helical" evidence="5">
    <location>
        <begin position="267"/>
        <end position="287"/>
    </location>
</feature>
<evidence type="ECO:0000313" key="8">
    <source>
        <dbReference type="Proteomes" id="UP000176186"/>
    </source>
</evidence>
<evidence type="ECO:0000313" key="7">
    <source>
        <dbReference type="EMBL" id="OGG34980.1"/>
    </source>
</evidence>
<organism evidence="7 8">
    <name type="scientific">Candidatus Gottesmanbacteria bacterium RIFOXYB1_FULL_47_11</name>
    <dbReference type="NCBI Taxonomy" id="1798401"/>
    <lineage>
        <taxon>Bacteria</taxon>
        <taxon>Candidatus Gottesmaniibacteriota</taxon>
    </lineage>
</organism>
<dbReference type="InterPro" id="IPR011701">
    <property type="entry name" value="MFS"/>
</dbReference>
<keyword evidence="3 5" id="KW-1133">Transmembrane helix</keyword>
<gene>
    <name evidence="7" type="ORF">A2363_02045</name>
</gene>
<keyword evidence="4 5" id="KW-0472">Membrane</keyword>
<dbReference type="PANTHER" id="PTHR23530">
    <property type="entry name" value="TRANSPORT PROTEIN-RELATED"/>
    <property type="match status" value="1"/>
</dbReference>
<dbReference type="InterPro" id="IPR005829">
    <property type="entry name" value="Sugar_transporter_CS"/>
</dbReference>
<feature type="transmembrane region" description="Helical" evidence="5">
    <location>
        <begin position="127"/>
        <end position="153"/>
    </location>
</feature>
<feature type="transmembrane region" description="Helical" evidence="5">
    <location>
        <begin position="7"/>
        <end position="29"/>
    </location>
</feature>
<dbReference type="InterPro" id="IPR053160">
    <property type="entry name" value="MFS_DHA3_Transporter"/>
</dbReference>
<dbReference type="PANTHER" id="PTHR23530:SF1">
    <property type="entry name" value="PERMEASE, MAJOR FACILITATOR SUPERFAMILY-RELATED"/>
    <property type="match status" value="1"/>
</dbReference>
<dbReference type="PROSITE" id="PS50850">
    <property type="entry name" value="MFS"/>
    <property type="match status" value="1"/>
</dbReference>
<accession>A0A1F6BDK6</accession>
<evidence type="ECO:0000256" key="1">
    <source>
        <dbReference type="ARBA" id="ARBA00004141"/>
    </source>
</evidence>
<feature type="domain" description="Major facilitator superfamily (MFS) profile" evidence="6">
    <location>
        <begin position="1"/>
        <end position="382"/>
    </location>
</feature>
<reference evidence="7 8" key="1">
    <citation type="journal article" date="2016" name="Nat. Commun.">
        <title>Thousands of microbial genomes shed light on interconnected biogeochemical processes in an aquifer system.</title>
        <authorList>
            <person name="Anantharaman K."/>
            <person name="Brown C.T."/>
            <person name="Hug L.A."/>
            <person name="Sharon I."/>
            <person name="Castelle C.J."/>
            <person name="Probst A.J."/>
            <person name="Thomas B.C."/>
            <person name="Singh A."/>
            <person name="Wilkins M.J."/>
            <person name="Karaoz U."/>
            <person name="Brodie E.L."/>
            <person name="Williams K.H."/>
            <person name="Hubbard S.S."/>
            <person name="Banfield J.F."/>
        </authorList>
    </citation>
    <scope>NUCLEOTIDE SEQUENCE [LARGE SCALE GENOMIC DNA]</scope>
</reference>
<dbReference type="Pfam" id="PF07690">
    <property type="entry name" value="MFS_1"/>
    <property type="match status" value="1"/>
</dbReference>
<dbReference type="SUPFAM" id="SSF103473">
    <property type="entry name" value="MFS general substrate transporter"/>
    <property type="match status" value="1"/>
</dbReference>
<sequence length="384" mass="42223">MERNIKLLALFNFFTDLKFHSAVLVIYFAQITGSYALAMSLFSVTMAANAIFEVPTGVFSDLIGRKRTVLCGAFFAALSAIFYAIGQSYWILFTGAILEGISRSWYSGNNDAFLHDSLSQVGKKDLYAHYLGKTSAMFQGALAIGAVIGSIAAQWSFPLIMWASVAPQVVCMIISLFLTNPKRLTRESTNIFSHIKISALHLWNNKVLRLLSLQDILGFGIGESAFQFGAAFIGTIWPLWAIGFSKLISYGGAFISFWFSGKIIRRLGAYNMLIIANIYTRVANFIAYGVPTLFSPVLMSSSSIFYGATSVAKNSLMQNEFTQEQRATLGSLNSFLGSVFFAIFAPLLGIIADAYGPANALIVVQFCMLSVLYINFKLKQMQKA</sequence>
<dbReference type="Proteomes" id="UP000176186">
    <property type="component" value="Unassembled WGS sequence"/>
</dbReference>
<evidence type="ECO:0000256" key="3">
    <source>
        <dbReference type="ARBA" id="ARBA00022989"/>
    </source>
</evidence>
<comment type="caution">
    <text evidence="7">The sequence shown here is derived from an EMBL/GenBank/DDBJ whole genome shotgun (WGS) entry which is preliminary data.</text>
</comment>
<feature type="transmembrane region" description="Helical" evidence="5">
    <location>
        <begin position="358"/>
        <end position="376"/>
    </location>
</feature>
<dbReference type="GO" id="GO:0016020">
    <property type="term" value="C:membrane"/>
    <property type="evidence" value="ECO:0007669"/>
    <property type="project" value="UniProtKB-SubCell"/>
</dbReference>
<feature type="transmembrane region" description="Helical" evidence="5">
    <location>
        <begin position="239"/>
        <end position="260"/>
    </location>
</feature>
<dbReference type="Gene3D" id="1.20.1250.20">
    <property type="entry name" value="MFS general substrate transporter like domains"/>
    <property type="match status" value="1"/>
</dbReference>
<feature type="transmembrane region" description="Helical" evidence="5">
    <location>
        <begin position="35"/>
        <end position="55"/>
    </location>
</feature>
<evidence type="ECO:0000256" key="2">
    <source>
        <dbReference type="ARBA" id="ARBA00022692"/>
    </source>
</evidence>
<evidence type="ECO:0000256" key="5">
    <source>
        <dbReference type="SAM" id="Phobius"/>
    </source>
</evidence>
<dbReference type="EMBL" id="MFKE01000019">
    <property type="protein sequence ID" value="OGG34980.1"/>
    <property type="molecule type" value="Genomic_DNA"/>
</dbReference>
<feature type="transmembrane region" description="Helical" evidence="5">
    <location>
        <begin position="67"/>
        <end position="83"/>
    </location>
</feature>
<dbReference type="InterPro" id="IPR036259">
    <property type="entry name" value="MFS_trans_sf"/>
</dbReference>
<evidence type="ECO:0000256" key="4">
    <source>
        <dbReference type="ARBA" id="ARBA00023136"/>
    </source>
</evidence>
<feature type="transmembrane region" description="Helical" evidence="5">
    <location>
        <begin position="159"/>
        <end position="178"/>
    </location>
</feature>
<feature type="transmembrane region" description="Helical" evidence="5">
    <location>
        <begin position="332"/>
        <end position="352"/>
    </location>
</feature>
<name>A0A1F6BDK6_9BACT</name>
<dbReference type="PROSITE" id="PS00216">
    <property type="entry name" value="SUGAR_TRANSPORT_1"/>
    <property type="match status" value="1"/>
</dbReference>
<evidence type="ECO:0000259" key="6">
    <source>
        <dbReference type="PROSITE" id="PS50850"/>
    </source>
</evidence>
<proteinExistence type="predicted"/>
<comment type="subcellular location">
    <subcellularLocation>
        <location evidence="1">Membrane</location>
        <topology evidence="1">Multi-pass membrane protein</topology>
    </subcellularLocation>
</comment>
<dbReference type="InterPro" id="IPR020846">
    <property type="entry name" value="MFS_dom"/>
</dbReference>
<keyword evidence="2 5" id="KW-0812">Transmembrane</keyword>
<feature type="transmembrane region" description="Helical" evidence="5">
    <location>
        <begin position="293"/>
        <end position="312"/>
    </location>
</feature>